<dbReference type="HOGENOM" id="CLU_1396095_0_0_1"/>
<reference evidence="2" key="1">
    <citation type="journal article" date="2011" name="PLoS Genet.">
        <title>Genomic analysis of the necrotrophic fungal pathogens Sclerotinia sclerotiorum and Botrytis cinerea.</title>
        <authorList>
            <person name="Amselem J."/>
            <person name="Cuomo C.A."/>
            <person name="van Kan J.A."/>
            <person name="Viaud M."/>
            <person name="Benito E.P."/>
            <person name="Couloux A."/>
            <person name="Coutinho P.M."/>
            <person name="de Vries R.P."/>
            <person name="Dyer P.S."/>
            <person name="Fillinger S."/>
            <person name="Fournier E."/>
            <person name="Gout L."/>
            <person name="Hahn M."/>
            <person name="Kohn L."/>
            <person name="Lapalu N."/>
            <person name="Plummer K.M."/>
            <person name="Pradier J.M."/>
            <person name="Quevillon E."/>
            <person name="Sharon A."/>
            <person name="Simon A."/>
            <person name="ten Have A."/>
            <person name="Tudzynski B."/>
            <person name="Tudzynski P."/>
            <person name="Wincker P."/>
            <person name="Andrew M."/>
            <person name="Anthouard V."/>
            <person name="Beever R.E."/>
            <person name="Beffa R."/>
            <person name="Benoit I."/>
            <person name="Bouzid O."/>
            <person name="Brault B."/>
            <person name="Chen Z."/>
            <person name="Choquer M."/>
            <person name="Collemare J."/>
            <person name="Cotton P."/>
            <person name="Danchin E.G."/>
            <person name="Da Silva C."/>
            <person name="Gautier A."/>
            <person name="Giraud C."/>
            <person name="Giraud T."/>
            <person name="Gonzalez C."/>
            <person name="Grossetete S."/>
            <person name="Guldener U."/>
            <person name="Henrissat B."/>
            <person name="Howlett B.J."/>
            <person name="Kodira C."/>
            <person name="Kretschmer M."/>
            <person name="Lappartient A."/>
            <person name="Leroch M."/>
            <person name="Levis C."/>
            <person name="Mauceli E."/>
            <person name="Neuveglise C."/>
            <person name="Oeser B."/>
            <person name="Pearson M."/>
            <person name="Poulain J."/>
            <person name="Poussereau N."/>
            <person name="Quesneville H."/>
            <person name="Rascle C."/>
            <person name="Schumacher J."/>
            <person name="Segurens B."/>
            <person name="Sexton A."/>
            <person name="Silva E."/>
            <person name="Sirven C."/>
            <person name="Soanes D.M."/>
            <person name="Talbot N.J."/>
            <person name="Templeton M."/>
            <person name="Yandava C."/>
            <person name="Yarden O."/>
            <person name="Zeng Q."/>
            <person name="Rollins J.A."/>
            <person name="Lebrun M.H."/>
            <person name="Dickman M."/>
        </authorList>
    </citation>
    <scope>NUCLEOTIDE SEQUENCE [LARGE SCALE GENOMIC DNA]</scope>
    <source>
        <strain evidence="2">T4</strain>
    </source>
</reference>
<sequence length="195" mass="22071">MACRINIGQSPNLASNSELVRMLNGLCWAIDQTNPLLLLQNGNPHFHVIAAFALLDSEIAIVNFGHATMMFFKIQTSHNLNQYQTTRAQYALQALHIALFDGQCVTAPRCRYVVIHLHPQYDSKSELKSEKNYTLKNRRGRGRVPPRSKPPNEIESLTEKVEKLQKIQENAEAKQILMAETISNQVSETMAQMLL</sequence>
<dbReference type="EMBL" id="FQ790247">
    <property type="protein sequence ID" value="CCD42627.1"/>
    <property type="molecule type" value="Genomic_DNA"/>
</dbReference>
<gene>
    <name evidence="1" type="ORF">BofuT4_P074290.1</name>
</gene>
<protein>
    <submittedName>
        <fullName evidence="1">Uncharacterized protein</fullName>
    </submittedName>
</protein>
<dbReference type="Proteomes" id="UP000008177">
    <property type="component" value="Unplaced contigs"/>
</dbReference>
<name>G2XP21_BOTF4</name>
<organism evidence="1 2">
    <name type="scientific">Botryotinia fuckeliana (strain T4)</name>
    <name type="common">Noble rot fungus</name>
    <name type="synonym">Botrytis cinerea</name>
    <dbReference type="NCBI Taxonomy" id="999810"/>
    <lineage>
        <taxon>Eukaryota</taxon>
        <taxon>Fungi</taxon>
        <taxon>Dikarya</taxon>
        <taxon>Ascomycota</taxon>
        <taxon>Pezizomycotina</taxon>
        <taxon>Leotiomycetes</taxon>
        <taxon>Helotiales</taxon>
        <taxon>Sclerotiniaceae</taxon>
        <taxon>Botrytis</taxon>
    </lineage>
</organism>
<dbReference type="OrthoDB" id="3460703at2759"/>
<evidence type="ECO:0000313" key="1">
    <source>
        <dbReference type="EMBL" id="CCD42627.1"/>
    </source>
</evidence>
<dbReference type="AlphaFoldDB" id="G2XP21"/>
<accession>G2XP21</accession>
<proteinExistence type="predicted"/>
<dbReference type="InParanoid" id="G2XP21"/>
<evidence type="ECO:0000313" key="2">
    <source>
        <dbReference type="Proteomes" id="UP000008177"/>
    </source>
</evidence>